<dbReference type="AlphaFoldDB" id="X1RNB7"/>
<comment type="caution">
    <text evidence="1">The sequence shown here is derived from an EMBL/GenBank/DDBJ whole genome shotgun (WGS) entry which is preliminary data.</text>
</comment>
<protein>
    <submittedName>
        <fullName evidence="1">Uncharacterized protein</fullName>
    </submittedName>
</protein>
<reference evidence="1" key="1">
    <citation type="journal article" date="2014" name="Front. Microbiol.">
        <title>High frequency of phylogenetically diverse reductive dehalogenase-homologous genes in deep subseafloor sedimentary metagenomes.</title>
        <authorList>
            <person name="Kawai M."/>
            <person name="Futagami T."/>
            <person name="Toyoda A."/>
            <person name="Takaki Y."/>
            <person name="Nishi S."/>
            <person name="Hori S."/>
            <person name="Arai W."/>
            <person name="Tsubouchi T."/>
            <person name="Morono Y."/>
            <person name="Uchiyama I."/>
            <person name="Ito T."/>
            <person name="Fujiyama A."/>
            <person name="Inagaki F."/>
            <person name="Takami H."/>
        </authorList>
    </citation>
    <scope>NUCLEOTIDE SEQUENCE</scope>
    <source>
        <strain evidence="1">Expedition CK06-06</strain>
    </source>
</reference>
<gene>
    <name evidence="1" type="ORF">S06H3_66178</name>
</gene>
<sequence>MEQQNDFIKQNITRSTLNPQNGSIKENKKVHVLSIFRNKKRL</sequence>
<feature type="non-terminal residue" evidence="1">
    <location>
        <position position="42"/>
    </location>
</feature>
<dbReference type="EMBL" id="BARV01044946">
    <property type="protein sequence ID" value="GAI64665.1"/>
    <property type="molecule type" value="Genomic_DNA"/>
</dbReference>
<name>X1RNB7_9ZZZZ</name>
<evidence type="ECO:0000313" key="1">
    <source>
        <dbReference type="EMBL" id="GAI64665.1"/>
    </source>
</evidence>
<proteinExistence type="predicted"/>
<accession>X1RNB7</accession>
<organism evidence="1">
    <name type="scientific">marine sediment metagenome</name>
    <dbReference type="NCBI Taxonomy" id="412755"/>
    <lineage>
        <taxon>unclassified sequences</taxon>
        <taxon>metagenomes</taxon>
        <taxon>ecological metagenomes</taxon>
    </lineage>
</organism>